<organism evidence="2 3">
    <name type="scientific">Streptomyces heilongjiangensis</name>
    <dbReference type="NCBI Taxonomy" id="945052"/>
    <lineage>
        <taxon>Bacteria</taxon>
        <taxon>Bacillati</taxon>
        <taxon>Actinomycetota</taxon>
        <taxon>Actinomycetes</taxon>
        <taxon>Kitasatosporales</taxon>
        <taxon>Streptomycetaceae</taxon>
        <taxon>Streptomyces</taxon>
    </lineage>
</organism>
<keyword evidence="3" id="KW-1185">Reference proteome</keyword>
<evidence type="ECO:0000313" key="3">
    <source>
        <dbReference type="Proteomes" id="UP001596112"/>
    </source>
</evidence>
<evidence type="ECO:0000256" key="1">
    <source>
        <dbReference type="SAM" id="MobiDB-lite"/>
    </source>
</evidence>
<sequence>MTSRTPAEQTPATTAGALPGPTSPGDARDLRQLLAVVLDALTLPYDTPDYDRRILDRAAQARTVVGAALDEAPSDLGWNTDYLRQKLTAEETEAAERERNRCRRCSTPFDPADTRHDGRARHGDTPWCRWCVDGCHDGGAEHVCLICDPARYGGAR</sequence>
<accession>A0ABW1B306</accession>
<dbReference type="Proteomes" id="UP001596112">
    <property type="component" value="Unassembled WGS sequence"/>
</dbReference>
<name>A0ABW1B306_9ACTN</name>
<reference evidence="3" key="1">
    <citation type="journal article" date="2019" name="Int. J. Syst. Evol. Microbiol.">
        <title>The Global Catalogue of Microorganisms (GCM) 10K type strain sequencing project: providing services to taxonomists for standard genome sequencing and annotation.</title>
        <authorList>
            <consortium name="The Broad Institute Genomics Platform"/>
            <consortium name="The Broad Institute Genome Sequencing Center for Infectious Disease"/>
            <person name="Wu L."/>
            <person name="Ma J."/>
        </authorList>
    </citation>
    <scope>NUCLEOTIDE SEQUENCE [LARGE SCALE GENOMIC DNA]</scope>
    <source>
        <strain evidence="3">JCM 9918</strain>
    </source>
</reference>
<dbReference type="RefSeq" id="WP_272173323.1">
    <property type="nucleotide sequence ID" value="NZ_JAQOSL010000097.1"/>
</dbReference>
<comment type="caution">
    <text evidence="2">The sequence shown here is derived from an EMBL/GenBank/DDBJ whole genome shotgun (WGS) entry which is preliminary data.</text>
</comment>
<dbReference type="EMBL" id="JBHSNZ010000004">
    <property type="protein sequence ID" value="MFC5807549.1"/>
    <property type="molecule type" value="Genomic_DNA"/>
</dbReference>
<proteinExistence type="predicted"/>
<gene>
    <name evidence="2" type="ORF">ACFQGO_08505</name>
</gene>
<feature type="compositionally biased region" description="Polar residues" evidence="1">
    <location>
        <begin position="1"/>
        <end position="13"/>
    </location>
</feature>
<protein>
    <submittedName>
        <fullName evidence="2">Uncharacterized protein</fullName>
    </submittedName>
</protein>
<feature type="region of interest" description="Disordered" evidence="1">
    <location>
        <begin position="1"/>
        <end position="26"/>
    </location>
</feature>
<evidence type="ECO:0000313" key="2">
    <source>
        <dbReference type="EMBL" id="MFC5807549.1"/>
    </source>
</evidence>